<evidence type="ECO:0000313" key="3">
    <source>
        <dbReference type="Proteomes" id="UP000095713"/>
    </source>
</evidence>
<dbReference type="PANTHER" id="PTHR34700">
    <property type="entry name" value="POTASSIUM BINDING PROTEIN KBP"/>
    <property type="match status" value="1"/>
</dbReference>
<feature type="domain" description="LysM" evidence="1">
    <location>
        <begin position="74"/>
        <end position="123"/>
    </location>
</feature>
<dbReference type="CDD" id="cd00118">
    <property type="entry name" value="LysM"/>
    <property type="match status" value="1"/>
</dbReference>
<organism evidence="2 3">
    <name type="scientific">Flavivirga aquatica</name>
    <dbReference type="NCBI Taxonomy" id="1849968"/>
    <lineage>
        <taxon>Bacteria</taxon>
        <taxon>Pseudomonadati</taxon>
        <taxon>Bacteroidota</taxon>
        <taxon>Flavobacteriia</taxon>
        <taxon>Flavobacteriales</taxon>
        <taxon>Flavobacteriaceae</taxon>
        <taxon>Flavivirga</taxon>
    </lineage>
</organism>
<name>A0A1E5TAP7_9FLAO</name>
<dbReference type="OrthoDB" id="370541at2"/>
<dbReference type="PROSITE" id="PS51782">
    <property type="entry name" value="LYSM"/>
    <property type="match status" value="1"/>
</dbReference>
<comment type="caution">
    <text evidence="2">The sequence shown here is derived from an EMBL/GenBank/DDBJ whole genome shotgun (WGS) entry which is preliminary data.</text>
</comment>
<proteinExistence type="predicted"/>
<dbReference type="InterPro" id="IPR018392">
    <property type="entry name" value="LysM"/>
</dbReference>
<dbReference type="PANTHER" id="PTHR34700:SF4">
    <property type="entry name" value="PHAGE-LIKE ELEMENT PBSX PROTEIN XKDP"/>
    <property type="match status" value="1"/>
</dbReference>
<dbReference type="Gene3D" id="3.10.350.10">
    <property type="entry name" value="LysM domain"/>
    <property type="match status" value="1"/>
</dbReference>
<reference evidence="2 3" key="1">
    <citation type="submission" date="2016-05" db="EMBL/GenBank/DDBJ databases">
        <title>Draft Genome Sequence of Algibacter sp. Strain SK-16 Isolated from the Surface Water of Aburatsubo Inlet.</title>
        <authorList>
            <person name="Wong S.-K."/>
            <person name="Yoshizawa S."/>
            <person name="Nakajima Y."/>
            <person name="Ogura Y."/>
            <person name="Tetsuya H."/>
            <person name="Hamasaki K."/>
        </authorList>
    </citation>
    <scope>NUCLEOTIDE SEQUENCE [LARGE SCALE GENOMIC DNA]</scope>
    <source>
        <strain evidence="2 3">SK-16</strain>
    </source>
</reference>
<keyword evidence="3" id="KW-1185">Reference proteome</keyword>
<dbReference type="InterPro" id="IPR052196">
    <property type="entry name" value="Bact_Kbp"/>
</dbReference>
<dbReference type="Proteomes" id="UP000095713">
    <property type="component" value="Unassembled WGS sequence"/>
</dbReference>
<accession>A0A1E5TAP7</accession>
<protein>
    <submittedName>
        <fullName evidence="2">Peptidoglycan-binding protein</fullName>
    </submittedName>
</protein>
<dbReference type="SUPFAM" id="SSF54106">
    <property type="entry name" value="LysM domain"/>
    <property type="match status" value="1"/>
</dbReference>
<gene>
    <name evidence="2" type="ORF">A8C32_02695</name>
</gene>
<evidence type="ECO:0000259" key="1">
    <source>
        <dbReference type="PROSITE" id="PS51782"/>
    </source>
</evidence>
<dbReference type="AlphaFoldDB" id="A0A1E5TAP7"/>
<sequence length="126" mass="14127">MIMKAKYQKVLDLGESLNIQNGDVKEENGVLKIKGTASTPYEKNLLWDKIKEIGGENPSDIMANIEVADDSIFHRHTVKSGETLGKIAKQYYGNASKYQEIFKANSNILKNPDVIHPDQELIIPNL</sequence>
<dbReference type="SMART" id="SM00257">
    <property type="entry name" value="LysM"/>
    <property type="match status" value="1"/>
</dbReference>
<dbReference type="STRING" id="1849968.A8C32_02695"/>
<dbReference type="InterPro" id="IPR036779">
    <property type="entry name" value="LysM_dom_sf"/>
</dbReference>
<dbReference type="EMBL" id="MDJD01000034">
    <property type="protein sequence ID" value="OEK08377.1"/>
    <property type="molecule type" value="Genomic_DNA"/>
</dbReference>
<dbReference type="RefSeq" id="WP_069829885.1">
    <property type="nucleotide sequence ID" value="NZ_MDJD01000034.1"/>
</dbReference>
<dbReference type="Pfam" id="PF01476">
    <property type="entry name" value="LysM"/>
    <property type="match status" value="1"/>
</dbReference>
<evidence type="ECO:0000313" key="2">
    <source>
        <dbReference type="EMBL" id="OEK08377.1"/>
    </source>
</evidence>